<name>A0A8S9JHG8_BRACR</name>
<evidence type="ECO:0000313" key="3">
    <source>
        <dbReference type="Proteomes" id="UP000712281"/>
    </source>
</evidence>
<dbReference type="AlphaFoldDB" id="A0A8S9JHG8"/>
<feature type="compositionally biased region" description="Basic and acidic residues" evidence="1">
    <location>
        <begin position="11"/>
        <end position="36"/>
    </location>
</feature>
<feature type="compositionally biased region" description="Polar residues" evidence="1">
    <location>
        <begin position="81"/>
        <end position="93"/>
    </location>
</feature>
<organism evidence="2 3">
    <name type="scientific">Brassica cretica</name>
    <name type="common">Mustard</name>
    <dbReference type="NCBI Taxonomy" id="69181"/>
    <lineage>
        <taxon>Eukaryota</taxon>
        <taxon>Viridiplantae</taxon>
        <taxon>Streptophyta</taxon>
        <taxon>Embryophyta</taxon>
        <taxon>Tracheophyta</taxon>
        <taxon>Spermatophyta</taxon>
        <taxon>Magnoliopsida</taxon>
        <taxon>eudicotyledons</taxon>
        <taxon>Gunneridae</taxon>
        <taxon>Pentapetalae</taxon>
        <taxon>rosids</taxon>
        <taxon>malvids</taxon>
        <taxon>Brassicales</taxon>
        <taxon>Brassicaceae</taxon>
        <taxon>Brassiceae</taxon>
        <taxon>Brassica</taxon>
    </lineage>
</organism>
<protein>
    <submittedName>
        <fullName evidence="2">Uncharacterized protein</fullName>
    </submittedName>
</protein>
<dbReference type="Proteomes" id="UP000712281">
    <property type="component" value="Unassembled WGS sequence"/>
</dbReference>
<dbReference type="EMBL" id="QGKW02001660">
    <property type="protein sequence ID" value="KAF2580856.1"/>
    <property type="molecule type" value="Genomic_DNA"/>
</dbReference>
<feature type="region of interest" description="Disordered" evidence="1">
    <location>
        <begin position="80"/>
        <end position="99"/>
    </location>
</feature>
<accession>A0A8S9JHG8</accession>
<gene>
    <name evidence="2" type="ORF">F2Q68_00003518</name>
</gene>
<proteinExistence type="predicted"/>
<evidence type="ECO:0000256" key="1">
    <source>
        <dbReference type="SAM" id="MobiDB-lite"/>
    </source>
</evidence>
<feature type="region of interest" description="Disordered" evidence="1">
    <location>
        <begin position="1"/>
        <end position="36"/>
    </location>
</feature>
<evidence type="ECO:0000313" key="2">
    <source>
        <dbReference type="EMBL" id="KAF2580856.1"/>
    </source>
</evidence>
<reference evidence="2" key="1">
    <citation type="submission" date="2019-12" db="EMBL/GenBank/DDBJ databases">
        <title>Genome sequencing and annotation of Brassica cretica.</title>
        <authorList>
            <person name="Studholme D.J."/>
            <person name="Sarris P.F."/>
        </authorList>
    </citation>
    <scope>NUCLEOTIDE SEQUENCE</scope>
    <source>
        <strain evidence="2">PFS-001/15</strain>
        <tissue evidence="2">Leaf</tissue>
    </source>
</reference>
<comment type="caution">
    <text evidence="2">The sequence shown here is derived from an EMBL/GenBank/DDBJ whole genome shotgun (WGS) entry which is preliminary data.</text>
</comment>
<sequence length="115" mass="13492">MPVMRSIEQSKPSRDEESHDYSRDEKSSSQRCRKTDDRFSRQHYYADLEKEWRQEFNFVEKNHQKSTATCLSLVADLMNHEPSSSKDTSASQEPKTKNCFYPSAKKLEVKSKLLP</sequence>